<evidence type="ECO:0000313" key="4">
    <source>
        <dbReference type="Proteomes" id="UP000254621"/>
    </source>
</evidence>
<dbReference type="PATRIC" id="fig|1629.5.peg.236"/>
<sequence length="98" mass="11795">MYFDVRATGPAQLNYHFHNRDTIHTEVASNMTDEKQPKRISKRILMFEPIVQHYYQENPKITINKVIFHLEQTTHLPRASYDEMAIIEERLKIQLRRV</sequence>
<proteinExistence type="predicted"/>
<reference evidence="1 3" key="1">
    <citation type="journal article" date="2015" name="Genome Announc.">
        <title>Expanding the biotechnology potential of lactobacilli through comparative genomics of 213 strains and associated genera.</title>
        <authorList>
            <person name="Sun Z."/>
            <person name="Harris H.M."/>
            <person name="McCann A."/>
            <person name="Guo C."/>
            <person name="Argimon S."/>
            <person name="Zhang W."/>
            <person name="Yang X."/>
            <person name="Jeffery I.B."/>
            <person name="Cooney J.C."/>
            <person name="Kagawa T.F."/>
            <person name="Liu W."/>
            <person name="Song Y."/>
            <person name="Salvetti E."/>
            <person name="Wrobel A."/>
            <person name="Rasinkangas P."/>
            <person name="Parkhill J."/>
            <person name="Rea M.C."/>
            <person name="O'Sullivan O."/>
            <person name="Ritari J."/>
            <person name="Douillard F.P."/>
            <person name="Paul Ross R."/>
            <person name="Yang R."/>
            <person name="Briner A.E."/>
            <person name="Felis G.E."/>
            <person name="de Vos W.M."/>
            <person name="Barrangou R."/>
            <person name="Klaenhammer T.R."/>
            <person name="Caufield P.W."/>
            <person name="Cui Y."/>
            <person name="Zhang H."/>
            <person name="O'Toole P.W."/>
        </authorList>
    </citation>
    <scope>NUCLEOTIDE SEQUENCE [LARGE SCALE GENOMIC DNA]</scope>
    <source>
        <strain evidence="1 3">DSM 20410</strain>
    </source>
</reference>
<keyword evidence="3" id="KW-1185">Reference proteome</keyword>
<evidence type="ECO:0000313" key="3">
    <source>
        <dbReference type="Proteomes" id="UP000051992"/>
    </source>
</evidence>
<dbReference type="OrthoDB" id="9874725at2"/>
<organism evidence="1 3">
    <name type="scientific">Weissella viridescens</name>
    <name type="common">Lactobacillus viridescens</name>
    <dbReference type="NCBI Taxonomy" id="1629"/>
    <lineage>
        <taxon>Bacteria</taxon>
        <taxon>Bacillati</taxon>
        <taxon>Bacillota</taxon>
        <taxon>Bacilli</taxon>
        <taxon>Lactobacillales</taxon>
        <taxon>Lactobacillaceae</taxon>
        <taxon>Weissella</taxon>
    </lineage>
</organism>
<evidence type="ECO:0000313" key="1">
    <source>
        <dbReference type="EMBL" id="KRN46966.1"/>
    </source>
</evidence>
<dbReference type="Proteomes" id="UP000254621">
    <property type="component" value="Unassembled WGS sequence"/>
</dbReference>
<dbReference type="AlphaFoldDB" id="A0A0R2H5T8"/>
<name>A0A0R2H5T8_WEIVI</name>
<reference evidence="2 4" key="2">
    <citation type="submission" date="2018-06" db="EMBL/GenBank/DDBJ databases">
        <authorList>
            <consortium name="Pathogen Informatics"/>
            <person name="Doyle S."/>
        </authorList>
    </citation>
    <scope>NUCLEOTIDE SEQUENCE [LARGE SCALE GENOMIC DNA]</scope>
    <source>
        <strain evidence="2 4">NCTC13645</strain>
    </source>
</reference>
<gene>
    <name evidence="1" type="ORF">IV50_GL000233</name>
    <name evidence="2" type="ORF">NCTC13645_01377</name>
</gene>
<dbReference type="EMBL" id="JQBM01000001">
    <property type="protein sequence ID" value="KRN46966.1"/>
    <property type="molecule type" value="Genomic_DNA"/>
</dbReference>
<accession>A0A0R2H5T8</accession>
<dbReference type="GeneID" id="86899364"/>
<dbReference type="EMBL" id="UHIV01000004">
    <property type="protein sequence ID" value="SUP59125.1"/>
    <property type="molecule type" value="Genomic_DNA"/>
</dbReference>
<evidence type="ECO:0000313" key="2">
    <source>
        <dbReference type="EMBL" id="SUP59125.1"/>
    </source>
</evidence>
<dbReference type="RefSeq" id="WP_057743860.1">
    <property type="nucleotide sequence ID" value="NZ_BJLU01000001.1"/>
</dbReference>
<protein>
    <submittedName>
        <fullName evidence="1">Uncharacterized protein</fullName>
    </submittedName>
</protein>
<dbReference type="Proteomes" id="UP000051992">
    <property type="component" value="Unassembled WGS sequence"/>
</dbReference>